<feature type="domain" description="Nephrocystin 3-like N-terminal" evidence="4">
    <location>
        <begin position="355"/>
        <end position="512"/>
    </location>
</feature>
<dbReference type="Pfam" id="PF17100">
    <property type="entry name" value="NACHT_N"/>
    <property type="match status" value="1"/>
</dbReference>
<feature type="region of interest" description="Disordered" evidence="2">
    <location>
        <begin position="1"/>
        <end position="24"/>
    </location>
</feature>
<feature type="domain" description="NWD NACHT-NTPase N-terminal" evidence="3">
    <location>
        <begin position="54"/>
        <end position="275"/>
    </location>
</feature>
<name>A0A2J6T4Q8_9HELO</name>
<evidence type="ECO:0000259" key="3">
    <source>
        <dbReference type="Pfam" id="PF17100"/>
    </source>
</evidence>
<evidence type="ECO:0000256" key="1">
    <source>
        <dbReference type="ARBA" id="ARBA00022737"/>
    </source>
</evidence>
<evidence type="ECO:0000256" key="2">
    <source>
        <dbReference type="SAM" id="MobiDB-lite"/>
    </source>
</evidence>
<evidence type="ECO:0000313" key="6">
    <source>
        <dbReference type="Proteomes" id="UP000235371"/>
    </source>
</evidence>
<proteinExistence type="predicted"/>
<dbReference type="EMBL" id="KZ613837">
    <property type="protein sequence ID" value="PMD58014.1"/>
    <property type="molecule type" value="Genomic_DNA"/>
</dbReference>
<sequence>METRPGASSTSRPHSAQPTTNNDNLSVLGAVDTISTASRIASKASTLSLKPIKELWNEAYEELKEKEKSIIKDYEDAMSEDIRQSWVAYLSHSELLKYLSGRRSRWQPWLRRWQKQKKNAWKLRYGEHEVVLKDLAEPAVKLINDAEKFVHRVVSTNPYASIAWAGISLLLPLFLNPSKQAVSLATGLSYIGNLIVRSDMRQKLYERQYKTDNSGEELHEYRDTLKELYIRILKFEAKCVSYYSKNAANRLGRDVAKWDMWDSLLQEITAQEGEFVKVYEIKEDLIAQDEYEKLSSRHVESMDILKLISENIIGFEQAVASAQSEKNQTKLVEWLSTADPSINYNSARGKHEPETGDWPIKDSTDFKGWVNAPNSFLWVNGKGEAPFLFEMLHLADKTFALAYFYFRCNDKEKPNTLALMRSLIKQLYCCRPNTPEAVEALHKYRNNGQNPDPDDLRNALIATIRGFLGSYLVLDALDEYSLEASERKRLLDFIRRIQNSGLQNLHILCTSRREMDIEKVLIP</sequence>
<dbReference type="GeneID" id="36586312"/>
<organism evidence="5 6">
    <name type="scientific">Hyaloscypha bicolor E</name>
    <dbReference type="NCBI Taxonomy" id="1095630"/>
    <lineage>
        <taxon>Eukaryota</taxon>
        <taxon>Fungi</taxon>
        <taxon>Dikarya</taxon>
        <taxon>Ascomycota</taxon>
        <taxon>Pezizomycotina</taxon>
        <taxon>Leotiomycetes</taxon>
        <taxon>Helotiales</taxon>
        <taxon>Hyaloscyphaceae</taxon>
        <taxon>Hyaloscypha</taxon>
        <taxon>Hyaloscypha bicolor</taxon>
    </lineage>
</organism>
<evidence type="ECO:0000259" key="4">
    <source>
        <dbReference type="Pfam" id="PF24883"/>
    </source>
</evidence>
<dbReference type="InterPro" id="IPR031359">
    <property type="entry name" value="NACHT_N"/>
</dbReference>
<gene>
    <name evidence="5" type="ORF">K444DRAFT_592310</name>
</gene>
<dbReference type="OrthoDB" id="4772757at2759"/>
<dbReference type="AlphaFoldDB" id="A0A2J6T4Q8"/>
<keyword evidence="1" id="KW-0677">Repeat</keyword>
<evidence type="ECO:0000313" key="5">
    <source>
        <dbReference type="EMBL" id="PMD58014.1"/>
    </source>
</evidence>
<dbReference type="InterPro" id="IPR027417">
    <property type="entry name" value="P-loop_NTPase"/>
</dbReference>
<keyword evidence="6" id="KW-1185">Reference proteome</keyword>
<dbReference type="Gene3D" id="3.40.50.300">
    <property type="entry name" value="P-loop containing nucleotide triphosphate hydrolases"/>
    <property type="match status" value="1"/>
</dbReference>
<dbReference type="RefSeq" id="XP_024734918.1">
    <property type="nucleotide sequence ID" value="XM_024878235.1"/>
</dbReference>
<dbReference type="PANTHER" id="PTHR10039">
    <property type="entry name" value="AMELOGENIN"/>
    <property type="match status" value="1"/>
</dbReference>
<reference evidence="5 6" key="1">
    <citation type="submission" date="2016-04" db="EMBL/GenBank/DDBJ databases">
        <title>A degradative enzymes factory behind the ericoid mycorrhizal symbiosis.</title>
        <authorList>
            <consortium name="DOE Joint Genome Institute"/>
            <person name="Martino E."/>
            <person name="Morin E."/>
            <person name="Grelet G."/>
            <person name="Kuo A."/>
            <person name="Kohler A."/>
            <person name="Daghino S."/>
            <person name="Barry K."/>
            <person name="Choi C."/>
            <person name="Cichocki N."/>
            <person name="Clum A."/>
            <person name="Copeland A."/>
            <person name="Hainaut M."/>
            <person name="Haridas S."/>
            <person name="Labutti K."/>
            <person name="Lindquist E."/>
            <person name="Lipzen A."/>
            <person name="Khouja H.-R."/>
            <person name="Murat C."/>
            <person name="Ohm R."/>
            <person name="Olson A."/>
            <person name="Spatafora J."/>
            <person name="Veneault-Fourrey C."/>
            <person name="Henrissat B."/>
            <person name="Grigoriev I."/>
            <person name="Martin F."/>
            <person name="Perotto S."/>
        </authorList>
    </citation>
    <scope>NUCLEOTIDE SEQUENCE [LARGE SCALE GENOMIC DNA]</scope>
    <source>
        <strain evidence="5 6">E</strain>
    </source>
</reference>
<dbReference type="Pfam" id="PF24883">
    <property type="entry name" value="NPHP3_N"/>
    <property type="match status" value="1"/>
</dbReference>
<accession>A0A2J6T4Q8</accession>
<dbReference type="Proteomes" id="UP000235371">
    <property type="component" value="Unassembled WGS sequence"/>
</dbReference>
<dbReference type="STRING" id="1095630.A0A2J6T4Q8"/>
<dbReference type="PANTHER" id="PTHR10039:SF16">
    <property type="entry name" value="GPI INOSITOL-DEACYLASE"/>
    <property type="match status" value="1"/>
</dbReference>
<dbReference type="InParanoid" id="A0A2J6T4Q8"/>
<protein>
    <submittedName>
        <fullName evidence="5">Uncharacterized protein</fullName>
    </submittedName>
</protein>
<dbReference type="InterPro" id="IPR056884">
    <property type="entry name" value="NPHP3-like_N"/>
</dbReference>